<accession>A0A371DLS2</accession>
<feature type="region of interest" description="Disordered" evidence="1">
    <location>
        <begin position="43"/>
        <end position="67"/>
    </location>
</feature>
<dbReference type="EMBL" id="KZ857387">
    <property type="protein sequence ID" value="RDX53472.1"/>
    <property type="molecule type" value="Genomic_DNA"/>
</dbReference>
<evidence type="ECO:0000313" key="2">
    <source>
        <dbReference type="EMBL" id="RDX53472.1"/>
    </source>
</evidence>
<gene>
    <name evidence="2" type="ORF">OH76DRAFT_1224042</name>
</gene>
<feature type="compositionally biased region" description="Polar residues" evidence="1">
    <location>
        <begin position="54"/>
        <end position="67"/>
    </location>
</feature>
<protein>
    <submittedName>
        <fullName evidence="2">Uncharacterized protein</fullName>
    </submittedName>
</protein>
<proteinExistence type="predicted"/>
<evidence type="ECO:0000256" key="1">
    <source>
        <dbReference type="SAM" id="MobiDB-lite"/>
    </source>
</evidence>
<organism evidence="2 3">
    <name type="scientific">Lentinus brumalis</name>
    <dbReference type="NCBI Taxonomy" id="2498619"/>
    <lineage>
        <taxon>Eukaryota</taxon>
        <taxon>Fungi</taxon>
        <taxon>Dikarya</taxon>
        <taxon>Basidiomycota</taxon>
        <taxon>Agaricomycotina</taxon>
        <taxon>Agaricomycetes</taxon>
        <taxon>Polyporales</taxon>
        <taxon>Polyporaceae</taxon>
        <taxon>Lentinus</taxon>
    </lineage>
</organism>
<feature type="compositionally biased region" description="Basic and acidic residues" evidence="1">
    <location>
        <begin position="44"/>
        <end position="53"/>
    </location>
</feature>
<keyword evidence="3" id="KW-1185">Reference proteome</keyword>
<dbReference type="AlphaFoldDB" id="A0A371DLS2"/>
<dbReference type="OrthoDB" id="2717234at2759"/>
<name>A0A371DLS2_9APHY</name>
<feature type="region of interest" description="Disordered" evidence="1">
    <location>
        <begin position="1"/>
        <end position="24"/>
    </location>
</feature>
<reference evidence="2 3" key="1">
    <citation type="journal article" date="2018" name="Biotechnol. Biofuels">
        <title>Integrative visual omics of the white-rot fungus Polyporus brumalis exposes the biotechnological potential of its oxidative enzymes for delignifying raw plant biomass.</title>
        <authorList>
            <person name="Miyauchi S."/>
            <person name="Rancon A."/>
            <person name="Drula E."/>
            <person name="Hage H."/>
            <person name="Chaduli D."/>
            <person name="Favel A."/>
            <person name="Grisel S."/>
            <person name="Henrissat B."/>
            <person name="Herpoel-Gimbert I."/>
            <person name="Ruiz-Duenas F.J."/>
            <person name="Chevret D."/>
            <person name="Hainaut M."/>
            <person name="Lin J."/>
            <person name="Wang M."/>
            <person name="Pangilinan J."/>
            <person name="Lipzen A."/>
            <person name="Lesage-Meessen L."/>
            <person name="Navarro D."/>
            <person name="Riley R."/>
            <person name="Grigoriev I.V."/>
            <person name="Zhou S."/>
            <person name="Raouche S."/>
            <person name="Rosso M.N."/>
        </authorList>
    </citation>
    <scope>NUCLEOTIDE SEQUENCE [LARGE SCALE GENOMIC DNA]</scope>
    <source>
        <strain evidence="2 3">BRFM 1820</strain>
    </source>
</reference>
<evidence type="ECO:0000313" key="3">
    <source>
        <dbReference type="Proteomes" id="UP000256964"/>
    </source>
</evidence>
<feature type="compositionally biased region" description="Pro residues" evidence="1">
    <location>
        <begin position="1"/>
        <end position="10"/>
    </location>
</feature>
<sequence length="280" mass="31101">MRTLQLPPPLDLSHPRSISPGGCPSADFEMGSPGSWCGSLILPDRPRTSESRRPSWSATNAPQSVPKSTWRVLPGSYIAFSLDLSGRANYYLPNSRAAQALLTFRGGRYLGLVAGSWVIRSDDDTHYIETLSVLFVARAPPPIPEAEDHFVPIAPCSDPEFSVEGRTPIRTKPLFPLKDRLQWTTFGTLLQIETLVESTLGFKMDDDEFNDLETLFKADMSALNEVPATNALVKLRVPDGDPVPATIWRDIRGEHKEDPMQYVSELYDLIDVLQSESENS</sequence>
<dbReference type="Proteomes" id="UP000256964">
    <property type="component" value="Unassembled WGS sequence"/>
</dbReference>